<dbReference type="EMBL" id="JAGMUV010000005">
    <property type="protein sequence ID" value="KAH7155978.1"/>
    <property type="molecule type" value="Genomic_DNA"/>
</dbReference>
<sequence>MHFQSIFIIFGFFQLFFGTAQCQTCTNVTIASADDAAQIRNNCTTITGWLRFSEGLNETINLDGVESVNGDITHEGDDEEYDELGPYPNGSTIFQVHSSTLKTVNGSIKLWAFNGLDELRFPNLTRVEYGFSLRRMGYLKLLDITKLTRLGYLSIQAPHLTTIQHESFEGFTGTYSDGGSLSFSAAGVESLDSWFKNPLTVRNNTDPSDWETRGADVDISGYLLPNLKNITIGWANISKVEIDGNDGFPSVIFGGPETETMEIDLLILPGNVSVLARGPVLEELKIGELLADHGLAEELDLSAFDKVATLTIRDNYYLKYIRLPPSAVDWEDLALSINSNPELMLTSEYRDEEDKTDRFWYWPKGEIRLIQFYYNPIGNDFFTSFLQDRNSSNASKVTESFGVGPEWYSEEDKPHFDCTPFQELVDRSVIPKDGFRCRDYSSAASVTAEPIVWSVTAIALLMSVIHIL</sequence>
<reference evidence="2" key="1">
    <citation type="journal article" date="2021" name="Nat. Commun.">
        <title>Genetic determinants of endophytism in the Arabidopsis root mycobiome.</title>
        <authorList>
            <person name="Mesny F."/>
            <person name="Miyauchi S."/>
            <person name="Thiergart T."/>
            <person name="Pickel B."/>
            <person name="Atanasova L."/>
            <person name="Karlsson M."/>
            <person name="Huettel B."/>
            <person name="Barry K.W."/>
            <person name="Haridas S."/>
            <person name="Chen C."/>
            <person name="Bauer D."/>
            <person name="Andreopoulos W."/>
            <person name="Pangilinan J."/>
            <person name="LaButti K."/>
            <person name="Riley R."/>
            <person name="Lipzen A."/>
            <person name="Clum A."/>
            <person name="Drula E."/>
            <person name="Henrissat B."/>
            <person name="Kohler A."/>
            <person name="Grigoriev I.V."/>
            <person name="Martin F.M."/>
            <person name="Hacquard S."/>
        </authorList>
    </citation>
    <scope>NUCLEOTIDE SEQUENCE</scope>
    <source>
        <strain evidence="2">MPI-CAGE-AT-0147</strain>
    </source>
</reference>
<accession>A0A9P9F5S4</accession>
<keyword evidence="3" id="KW-1185">Reference proteome</keyword>
<dbReference type="OrthoDB" id="536881at2759"/>
<dbReference type="AlphaFoldDB" id="A0A9P9F5S4"/>
<protein>
    <submittedName>
        <fullName evidence="2">Uncharacterized protein</fullName>
    </submittedName>
</protein>
<dbReference type="Proteomes" id="UP000738349">
    <property type="component" value="Unassembled WGS sequence"/>
</dbReference>
<organism evidence="2 3">
    <name type="scientific">Dactylonectria macrodidyma</name>
    <dbReference type="NCBI Taxonomy" id="307937"/>
    <lineage>
        <taxon>Eukaryota</taxon>
        <taxon>Fungi</taxon>
        <taxon>Dikarya</taxon>
        <taxon>Ascomycota</taxon>
        <taxon>Pezizomycotina</taxon>
        <taxon>Sordariomycetes</taxon>
        <taxon>Hypocreomycetidae</taxon>
        <taxon>Hypocreales</taxon>
        <taxon>Nectriaceae</taxon>
        <taxon>Dactylonectria</taxon>
    </lineage>
</organism>
<proteinExistence type="predicted"/>
<evidence type="ECO:0000313" key="2">
    <source>
        <dbReference type="EMBL" id="KAH7155978.1"/>
    </source>
</evidence>
<evidence type="ECO:0000256" key="1">
    <source>
        <dbReference type="SAM" id="SignalP"/>
    </source>
</evidence>
<evidence type="ECO:0000313" key="3">
    <source>
        <dbReference type="Proteomes" id="UP000738349"/>
    </source>
</evidence>
<comment type="caution">
    <text evidence="2">The sequence shown here is derived from an EMBL/GenBank/DDBJ whole genome shotgun (WGS) entry which is preliminary data.</text>
</comment>
<feature type="signal peptide" evidence="1">
    <location>
        <begin position="1"/>
        <end position="22"/>
    </location>
</feature>
<feature type="chain" id="PRO_5040461727" evidence="1">
    <location>
        <begin position="23"/>
        <end position="468"/>
    </location>
</feature>
<keyword evidence="1" id="KW-0732">Signal</keyword>
<gene>
    <name evidence="2" type="ORF">EDB81DRAFT_715893</name>
</gene>
<name>A0A9P9F5S4_9HYPO</name>
<dbReference type="SUPFAM" id="SSF52058">
    <property type="entry name" value="L domain-like"/>
    <property type="match status" value="1"/>
</dbReference>